<dbReference type="Proteomes" id="UP000050795">
    <property type="component" value="Unassembled WGS sequence"/>
</dbReference>
<dbReference type="WBParaSite" id="TREG1_76330.2">
    <property type="protein sequence ID" value="TREG1_76330.2"/>
    <property type="gene ID" value="TREG1_76330"/>
</dbReference>
<reference evidence="2" key="1">
    <citation type="submission" date="2022-06" db="EMBL/GenBank/DDBJ databases">
        <authorList>
            <person name="Berger JAMES D."/>
            <person name="Berger JAMES D."/>
        </authorList>
    </citation>
    <scope>NUCLEOTIDE SEQUENCE [LARGE SCALE GENOMIC DNA]</scope>
</reference>
<protein>
    <submittedName>
        <fullName evidence="3 4">Uncharacterized protein</fullName>
    </submittedName>
</protein>
<sequence length="1040" mass="117538">MVVAQTDIQDNNNNNIDNNTNKTDEKLENVDGIQLKINSENDNSSGNPQVNTPNQHQSINSSTHQINDSGNNINTESKPQQNKNSTDDNEEKILAELFNRKQLLLQRLSEEMEKYEQLCWEEMAITRIISDQPFLPLNHLNVRCNSETRNPFATTPRVNLEQTNSSANSTNRSRGIAARLKFRNSRRSKSAHERIPESPYRLFQRNTSEVSPTRRSLTDNLLDDNSENSKKSWKWWRMNKDRGLLNSSGVRRRQSIGMIAEQYLRYFTNDKSEHSRGGSLPPRDNNTNNSSAGKNETKQFVPSVKLDVNKRQSLHLEEFLQFLSAHQQNNNNNNMESSHLGTYPPPHNACHLYQHPHPHHHHHHHYHQQPQQRQLRPQIDRSLSQPESYVLASKCICSNELQQVNCNNNHQRQHHFTGCRANEPLFYSSQKNPNITAYNGHKIYDLCHHSHRIPNNIKRQSTHINGALNNQNTLYGSSSSSSAYPSQVKYSSDFKLIPGMHLYSLQKNNPSLGTTGPVCPASFIVCTVPPLGTTTPFPVPLNHVQSIQPTSSSAPAPPLPPRIHGRTSILLNHSSKSMEESVLSRTIDESNMKIDKNQMNTTQHTISMSEMDKNASSVDKSINLINNNICIPMTRKTGTTVNLVPYSSRWPTGCSGSGGGGGEKHAYFNCMASRQHNIKSNFPNNCQFKETISTPQKNPVNNGSYKTNYEVKAIHQNPQQQPQQQHLPSKVTNYPHQPLSNTHEILLSKSNQKTLNGNWTDMSTLNKSNLLNLTHYNNSTRNYDRYSSQIRKSIKTTEPLNTTLNTRIQPIQSVGNNYPQWIVRNQLNNGKHITNEPFLVYQLNQPKKKSSRSNPLGEFDESKNSPSVSSPSSSTAAVVAAAAATVNQMNSASSTCNNVKNHSVGWEINLGCAYNNNNTNINSNNGNNKSVPVHYITPVNFKQCWQQTREPSLMVNRNQSQSSSTPKTSHGTTPLQSTQYPKTIVDGYSSVQKKLFPPNFQKEFVLHNRQNNNNNSTSHKNTCSNSNNNQSEHSHYPNHH</sequence>
<feature type="region of interest" description="Disordered" evidence="1">
    <location>
        <begin position="152"/>
        <end position="227"/>
    </location>
</feature>
<feature type="region of interest" description="Disordered" evidence="1">
    <location>
        <begin position="271"/>
        <end position="300"/>
    </location>
</feature>
<keyword evidence="2" id="KW-1185">Reference proteome</keyword>
<dbReference type="WBParaSite" id="TREG1_76330.1">
    <property type="protein sequence ID" value="TREG1_76330.1"/>
    <property type="gene ID" value="TREG1_76330"/>
</dbReference>
<dbReference type="AlphaFoldDB" id="A0AA85KB53"/>
<organism evidence="2 3">
    <name type="scientific">Trichobilharzia regenti</name>
    <name type="common">Nasal bird schistosome</name>
    <dbReference type="NCBI Taxonomy" id="157069"/>
    <lineage>
        <taxon>Eukaryota</taxon>
        <taxon>Metazoa</taxon>
        <taxon>Spiralia</taxon>
        <taxon>Lophotrochozoa</taxon>
        <taxon>Platyhelminthes</taxon>
        <taxon>Trematoda</taxon>
        <taxon>Digenea</taxon>
        <taxon>Strigeidida</taxon>
        <taxon>Schistosomatoidea</taxon>
        <taxon>Schistosomatidae</taxon>
        <taxon>Trichobilharzia</taxon>
    </lineage>
</organism>
<feature type="compositionally biased region" description="Low complexity" evidence="1">
    <location>
        <begin position="1010"/>
        <end position="1031"/>
    </location>
</feature>
<feature type="compositionally biased region" description="Low complexity" evidence="1">
    <location>
        <begin position="1"/>
        <end position="21"/>
    </location>
</feature>
<proteinExistence type="predicted"/>
<feature type="region of interest" description="Disordered" evidence="1">
    <location>
        <begin position="354"/>
        <end position="383"/>
    </location>
</feature>
<feature type="compositionally biased region" description="Basic residues" evidence="1">
    <location>
        <begin position="180"/>
        <end position="189"/>
    </location>
</feature>
<feature type="compositionally biased region" description="Polar residues" evidence="1">
    <location>
        <begin position="36"/>
        <end position="84"/>
    </location>
</feature>
<evidence type="ECO:0000313" key="2">
    <source>
        <dbReference type="Proteomes" id="UP000050795"/>
    </source>
</evidence>
<feature type="region of interest" description="Disordered" evidence="1">
    <location>
        <begin position="1"/>
        <end position="87"/>
    </location>
</feature>
<feature type="region of interest" description="Disordered" evidence="1">
    <location>
        <begin position="845"/>
        <end position="872"/>
    </location>
</feature>
<feature type="compositionally biased region" description="Polar residues" evidence="1">
    <location>
        <begin position="284"/>
        <end position="300"/>
    </location>
</feature>
<evidence type="ECO:0000313" key="4">
    <source>
        <dbReference type="WBParaSite" id="TREG1_76330.2"/>
    </source>
</evidence>
<evidence type="ECO:0000256" key="1">
    <source>
        <dbReference type="SAM" id="MobiDB-lite"/>
    </source>
</evidence>
<feature type="compositionally biased region" description="Low complexity" evidence="1">
    <location>
        <begin position="368"/>
        <end position="377"/>
    </location>
</feature>
<feature type="compositionally biased region" description="Polar residues" evidence="1">
    <location>
        <begin position="152"/>
        <end position="162"/>
    </location>
</feature>
<reference evidence="3 4" key="2">
    <citation type="submission" date="2023-11" db="UniProtKB">
        <authorList>
            <consortium name="WormBaseParasite"/>
        </authorList>
    </citation>
    <scope>IDENTIFICATION</scope>
</reference>
<feature type="region of interest" description="Disordered" evidence="1">
    <location>
        <begin position="955"/>
        <end position="980"/>
    </location>
</feature>
<name>A0AA85KB53_TRIRE</name>
<evidence type="ECO:0000313" key="3">
    <source>
        <dbReference type="WBParaSite" id="TREG1_76330.1"/>
    </source>
</evidence>
<feature type="compositionally biased region" description="Polar residues" evidence="1">
    <location>
        <begin position="204"/>
        <end position="219"/>
    </location>
</feature>
<accession>A0AA85KB53</accession>
<feature type="region of interest" description="Disordered" evidence="1">
    <location>
        <begin position="1010"/>
        <end position="1040"/>
    </location>
</feature>
<feature type="compositionally biased region" description="Low complexity" evidence="1">
    <location>
        <begin position="163"/>
        <end position="174"/>
    </location>
</feature>
<feature type="compositionally biased region" description="Basic residues" evidence="1">
    <location>
        <begin position="354"/>
        <end position="367"/>
    </location>
</feature>